<accession>A0A1W1XFW9</accession>
<evidence type="ECO:0000313" key="3">
    <source>
        <dbReference type="Proteomes" id="UP000192783"/>
    </source>
</evidence>
<dbReference type="Proteomes" id="UP000192783">
    <property type="component" value="Unassembled WGS sequence"/>
</dbReference>
<dbReference type="SUPFAM" id="SSF51658">
    <property type="entry name" value="Xylose isomerase-like"/>
    <property type="match status" value="1"/>
</dbReference>
<evidence type="ECO:0000259" key="1">
    <source>
        <dbReference type="Pfam" id="PF01261"/>
    </source>
</evidence>
<organism evidence="2 3">
    <name type="scientific">Desulfacinum hydrothermale DSM 13146</name>
    <dbReference type="NCBI Taxonomy" id="1121390"/>
    <lineage>
        <taxon>Bacteria</taxon>
        <taxon>Pseudomonadati</taxon>
        <taxon>Thermodesulfobacteriota</taxon>
        <taxon>Syntrophobacteria</taxon>
        <taxon>Syntrophobacterales</taxon>
        <taxon>Syntrophobacteraceae</taxon>
        <taxon>Desulfacinum</taxon>
    </lineage>
</organism>
<dbReference type="Gene3D" id="3.20.20.150">
    <property type="entry name" value="Divalent-metal-dependent TIM barrel enzymes"/>
    <property type="match status" value="1"/>
</dbReference>
<dbReference type="STRING" id="1121390.SAMN02746041_01578"/>
<dbReference type="InterPro" id="IPR050312">
    <property type="entry name" value="IolE/XylAMocC-like"/>
</dbReference>
<dbReference type="InterPro" id="IPR013022">
    <property type="entry name" value="Xyl_isomerase-like_TIM-brl"/>
</dbReference>
<sequence>MGAWGTGTLFWRKPLKSVWFDEKARRVLEQVHVNMPWRFLGEYRELILREGINLELGFSGEELDRLDLRDVEKTVAELGASQCGLTVHGPFWELCPGSQDPLIRQVTRLRLHQLVDVAAVVKPVQVVCHTGYDPRHHRGQMEAWLDRALKVWEPVLRRLEGLGIRLCLENVWEEDPELHRKIFERLSSPFLGFCLDVGHQHSFSGTRLSVWWETLEDKILELHLHDNGGDRDEHLPVGRGTVDFHDLFGRIQALDPRPVLTVEPHKLAHLVETVRALTVWLG</sequence>
<dbReference type="GO" id="GO:0016853">
    <property type="term" value="F:isomerase activity"/>
    <property type="evidence" value="ECO:0007669"/>
    <property type="project" value="UniProtKB-KW"/>
</dbReference>
<gene>
    <name evidence="2" type="ORF">SAMN02746041_01578</name>
</gene>
<protein>
    <submittedName>
        <fullName evidence="2">Sugar phosphate isomerase/epimerase</fullName>
    </submittedName>
</protein>
<dbReference type="EMBL" id="FWXF01000007">
    <property type="protein sequence ID" value="SMC22873.1"/>
    <property type="molecule type" value="Genomic_DNA"/>
</dbReference>
<dbReference type="AlphaFoldDB" id="A0A1W1XFW9"/>
<keyword evidence="2" id="KW-0413">Isomerase</keyword>
<reference evidence="2 3" key="1">
    <citation type="submission" date="2017-04" db="EMBL/GenBank/DDBJ databases">
        <authorList>
            <person name="Afonso C.L."/>
            <person name="Miller P.J."/>
            <person name="Scott M.A."/>
            <person name="Spackman E."/>
            <person name="Goraichik I."/>
            <person name="Dimitrov K.M."/>
            <person name="Suarez D.L."/>
            <person name="Swayne D.E."/>
        </authorList>
    </citation>
    <scope>NUCLEOTIDE SEQUENCE [LARGE SCALE GENOMIC DNA]</scope>
    <source>
        <strain evidence="2 3">DSM 13146</strain>
    </source>
</reference>
<dbReference type="PANTHER" id="PTHR12110">
    <property type="entry name" value="HYDROXYPYRUVATE ISOMERASE"/>
    <property type="match status" value="1"/>
</dbReference>
<dbReference type="PANTHER" id="PTHR12110:SF21">
    <property type="entry name" value="XYLOSE ISOMERASE-LIKE TIM BARREL DOMAIN-CONTAINING PROTEIN"/>
    <property type="match status" value="1"/>
</dbReference>
<proteinExistence type="predicted"/>
<name>A0A1W1XFW9_9BACT</name>
<keyword evidence="3" id="KW-1185">Reference proteome</keyword>
<dbReference type="Pfam" id="PF01261">
    <property type="entry name" value="AP_endonuc_2"/>
    <property type="match status" value="1"/>
</dbReference>
<feature type="domain" description="Xylose isomerase-like TIM barrel" evidence="1">
    <location>
        <begin position="56"/>
        <end position="265"/>
    </location>
</feature>
<dbReference type="InterPro" id="IPR036237">
    <property type="entry name" value="Xyl_isomerase-like_sf"/>
</dbReference>
<evidence type="ECO:0000313" key="2">
    <source>
        <dbReference type="EMBL" id="SMC22873.1"/>
    </source>
</evidence>